<dbReference type="Gene3D" id="3.20.20.140">
    <property type="entry name" value="Metal-dependent hydrolases"/>
    <property type="match status" value="1"/>
</dbReference>
<dbReference type="STRING" id="633807.BW732_02085"/>
<dbReference type="NCBIfam" id="TIGR01430">
    <property type="entry name" value="aden_deam"/>
    <property type="match status" value="1"/>
</dbReference>
<dbReference type="KEGG" id="vpi:BW732_02085"/>
<evidence type="ECO:0000256" key="3">
    <source>
        <dbReference type="ARBA" id="ARBA00012784"/>
    </source>
</evidence>
<dbReference type="InterPro" id="IPR001365">
    <property type="entry name" value="A_deaminase_dom"/>
</dbReference>
<accession>A0A1Q2D417</accession>
<dbReference type="EMBL" id="CP019609">
    <property type="protein sequence ID" value="AQP53136.1"/>
    <property type="molecule type" value="Genomic_DNA"/>
</dbReference>
<evidence type="ECO:0000256" key="1">
    <source>
        <dbReference type="ARBA" id="ARBA00001947"/>
    </source>
</evidence>
<dbReference type="Pfam" id="PF00962">
    <property type="entry name" value="A_deaminase"/>
    <property type="match status" value="1"/>
</dbReference>
<sequence>MDYRIVKELPKIELHCHLDGSVSVELLQELAQKDGVAGFDPKSVQTSHDCTSLKEYLSCFEHILPFLQSAENLTLATLDVIRQAALENVAYLEIRVAPLLHQQAGLSLTEVIDAVVLGVEQGRTQYLTKTNLLIIGMRHHTHQEHEALLADVLASTKESIVGFDFAGDEAAHDTLSIAPSISVVHQSGLNLTLHAGECGCYQNVIEAVKLGAKRIGHGIAIKDSEEAMALCAKEKVLLEMCPTSNLQSKAIQSLDEFPLRTFFAKQVPFMISTDNRTVSNTTLTDEYMLLATHFGLTYREMMEINQCAMTYSFADSLTKATVLAKISQSYQDYLD</sequence>
<dbReference type="Proteomes" id="UP000188246">
    <property type="component" value="Chromosome"/>
</dbReference>
<dbReference type="GO" id="GO:0043103">
    <property type="term" value="P:hypoxanthine salvage"/>
    <property type="evidence" value="ECO:0007669"/>
    <property type="project" value="TreeGrafter"/>
</dbReference>
<keyword evidence="4" id="KW-0479">Metal-binding</keyword>
<evidence type="ECO:0000256" key="5">
    <source>
        <dbReference type="ARBA" id="ARBA00022801"/>
    </source>
</evidence>
<keyword evidence="5" id="KW-0378">Hydrolase</keyword>
<name>A0A1Q2D417_9ENTE</name>
<dbReference type="AlphaFoldDB" id="A0A1Q2D417"/>
<reference evidence="7 8" key="1">
    <citation type="journal article" date="2010" name="Int. J. Syst. Evol. Microbiol.">
        <title>Vagococcus penaei sp. nov., isolated from spoilage microbiota of cooked shrimp (Penaeus vannamei).</title>
        <authorList>
            <person name="Jaffres E."/>
            <person name="Prevost H."/>
            <person name="Rossero A."/>
            <person name="Joffraud J.J."/>
            <person name="Dousset X."/>
        </authorList>
    </citation>
    <scope>NUCLEOTIDE SEQUENCE [LARGE SCALE GENOMIC DNA]</scope>
    <source>
        <strain evidence="7 8">CD276</strain>
    </source>
</reference>
<dbReference type="GO" id="GO:0046872">
    <property type="term" value="F:metal ion binding"/>
    <property type="evidence" value="ECO:0007669"/>
    <property type="project" value="UniProtKB-KW"/>
</dbReference>
<proteinExistence type="inferred from homology"/>
<evidence type="ECO:0000313" key="7">
    <source>
        <dbReference type="EMBL" id="AQP53136.1"/>
    </source>
</evidence>
<dbReference type="GO" id="GO:0006154">
    <property type="term" value="P:adenosine catabolic process"/>
    <property type="evidence" value="ECO:0007669"/>
    <property type="project" value="TreeGrafter"/>
</dbReference>
<comment type="cofactor">
    <cofactor evidence="1">
        <name>Zn(2+)</name>
        <dbReference type="ChEBI" id="CHEBI:29105"/>
    </cofactor>
</comment>
<evidence type="ECO:0000313" key="8">
    <source>
        <dbReference type="Proteomes" id="UP000188246"/>
    </source>
</evidence>
<evidence type="ECO:0000256" key="2">
    <source>
        <dbReference type="ARBA" id="ARBA00006676"/>
    </source>
</evidence>
<organism evidence="7 8">
    <name type="scientific">Vagococcus penaei</name>
    <dbReference type="NCBI Taxonomy" id="633807"/>
    <lineage>
        <taxon>Bacteria</taxon>
        <taxon>Bacillati</taxon>
        <taxon>Bacillota</taxon>
        <taxon>Bacilli</taxon>
        <taxon>Lactobacillales</taxon>
        <taxon>Enterococcaceae</taxon>
        <taxon>Vagococcus</taxon>
    </lineage>
</organism>
<evidence type="ECO:0000256" key="6">
    <source>
        <dbReference type="ARBA" id="ARBA00022833"/>
    </source>
</evidence>
<dbReference type="GO" id="GO:0004000">
    <property type="term" value="F:adenosine deaminase activity"/>
    <property type="evidence" value="ECO:0007669"/>
    <property type="project" value="UniProtKB-ARBA"/>
</dbReference>
<protein>
    <recommendedName>
        <fullName evidence="3">adenosine deaminase</fullName>
        <ecNumber evidence="3">3.5.4.4</ecNumber>
    </recommendedName>
</protein>
<dbReference type="SUPFAM" id="SSF51556">
    <property type="entry name" value="Metallo-dependent hydrolases"/>
    <property type="match status" value="1"/>
</dbReference>
<dbReference type="RefSeq" id="WP_077275234.1">
    <property type="nucleotide sequence ID" value="NZ_CP019609.1"/>
</dbReference>
<dbReference type="PANTHER" id="PTHR11409:SF43">
    <property type="entry name" value="ADENOSINE DEAMINASE"/>
    <property type="match status" value="1"/>
</dbReference>
<dbReference type="EC" id="3.5.4.4" evidence="3"/>
<dbReference type="InterPro" id="IPR032466">
    <property type="entry name" value="Metal_Hydrolase"/>
</dbReference>
<gene>
    <name evidence="7" type="ORF">BW732_02085</name>
</gene>
<dbReference type="GO" id="GO:0005829">
    <property type="term" value="C:cytosol"/>
    <property type="evidence" value="ECO:0007669"/>
    <property type="project" value="TreeGrafter"/>
</dbReference>
<dbReference type="InterPro" id="IPR006330">
    <property type="entry name" value="Ado/ade_deaminase"/>
</dbReference>
<evidence type="ECO:0000256" key="4">
    <source>
        <dbReference type="ARBA" id="ARBA00022723"/>
    </source>
</evidence>
<keyword evidence="6" id="KW-0862">Zinc</keyword>
<dbReference type="GO" id="GO:0046103">
    <property type="term" value="P:inosine biosynthetic process"/>
    <property type="evidence" value="ECO:0007669"/>
    <property type="project" value="TreeGrafter"/>
</dbReference>
<dbReference type="PANTHER" id="PTHR11409">
    <property type="entry name" value="ADENOSINE DEAMINASE"/>
    <property type="match status" value="1"/>
</dbReference>
<keyword evidence="8" id="KW-1185">Reference proteome</keyword>
<dbReference type="OrthoDB" id="9779574at2"/>
<comment type="similarity">
    <text evidence="2">Belongs to the metallo-dependent hydrolases superfamily. Adenosine and AMP deaminases family.</text>
</comment>